<dbReference type="PROSITE" id="PS50082">
    <property type="entry name" value="WD_REPEATS_2"/>
    <property type="match status" value="2"/>
</dbReference>
<feature type="repeat" description="WD" evidence="1">
    <location>
        <begin position="18"/>
        <end position="59"/>
    </location>
</feature>
<sequence length="348" mass="38561">MKEEVEHPIIRNSTPDRVLANRGEVVEVAVFPDRRRMATNSKDGMLRLWDLKSGVMVKELEGRGEAMRGMALSRNGELIASSDESGYVNAWHGDTGRALTQAFRAHTSVCSLDFSPDGATLATGGNSTVILWSTETWKLHADRQMSCDYQVNCVRYSPSGELLAIATIRTIDIRNVATRQRIAHLGVQSVSLVWMPDGARLLSGGTIIQEWDSSTWNPVDPNIWKGQTGDHWRFAVNCDGTVVASPTTHNHVRLWRLSDRRTIAIFQHSDSPSCVTFSVDGKRLIVGSQDRKISVWAVPEHAWPEDVPKDEAKTQIQDCDTGAQDCDTRAPGSDTEAQGSKTKACFYH</sequence>
<evidence type="ECO:0000313" key="2">
    <source>
        <dbReference type="EMBL" id="OJA07543.1"/>
    </source>
</evidence>
<dbReference type="EMBL" id="LVVM01006628">
    <property type="protein sequence ID" value="OJA07543.1"/>
    <property type="molecule type" value="Genomic_DNA"/>
</dbReference>
<dbReference type="PROSITE" id="PS50294">
    <property type="entry name" value="WD_REPEATS_REGION"/>
    <property type="match status" value="2"/>
</dbReference>
<comment type="caution">
    <text evidence="2">The sequence shown here is derived from an EMBL/GenBank/DDBJ whole genome shotgun (WGS) entry which is preliminary data.</text>
</comment>
<organism evidence="2 3">
    <name type="scientific">Rhizopogon vesiculosus</name>
    <dbReference type="NCBI Taxonomy" id="180088"/>
    <lineage>
        <taxon>Eukaryota</taxon>
        <taxon>Fungi</taxon>
        <taxon>Dikarya</taxon>
        <taxon>Basidiomycota</taxon>
        <taxon>Agaricomycotina</taxon>
        <taxon>Agaricomycetes</taxon>
        <taxon>Agaricomycetidae</taxon>
        <taxon>Boletales</taxon>
        <taxon>Suillineae</taxon>
        <taxon>Rhizopogonaceae</taxon>
        <taxon>Rhizopogon</taxon>
    </lineage>
</organism>
<dbReference type="InterPro" id="IPR015943">
    <property type="entry name" value="WD40/YVTN_repeat-like_dom_sf"/>
</dbReference>
<evidence type="ECO:0000256" key="1">
    <source>
        <dbReference type="PROSITE-ProRule" id="PRU00221"/>
    </source>
</evidence>
<keyword evidence="3" id="KW-1185">Reference proteome</keyword>
<gene>
    <name evidence="2" type="ORF">AZE42_08519</name>
</gene>
<dbReference type="OrthoDB" id="2679013at2759"/>
<dbReference type="AlphaFoldDB" id="A0A1J8PG10"/>
<dbReference type="InterPro" id="IPR001680">
    <property type="entry name" value="WD40_rpt"/>
</dbReference>
<dbReference type="InterPro" id="IPR011047">
    <property type="entry name" value="Quinoprotein_ADH-like_sf"/>
</dbReference>
<dbReference type="Gene3D" id="2.130.10.10">
    <property type="entry name" value="YVTN repeat-like/Quinoprotein amine dehydrogenase"/>
    <property type="match status" value="2"/>
</dbReference>
<dbReference type="Pfam" id="PF00400">
    <property type="entry name" value="WD40"/>
    <property type="match status" value="3"/>
</dbReference>
<feature type="repeat" description="WD" evidence="1">
    <location>
        <begin position="265"/>
        <end position="296"/>
    </location>
</feature>
<keyword evidence="1" id="KW-0853">WD repeat</keyword>
<dbReference type="PANTHER" id="PTHR19879">
    <property type="entry name" value="TRANSCRIPTION INITIATION FACTOR TFIID"/>
    <property type="match status" value="1"/>
</dbReference>
<dbReference type="STRING" id="180088.A0A1J8PG10"/>
<dbReference type="SUPFAM" id="SSF50998">
    <property type="entry name" value="Quinoprotein alcohol dehydrogenase-like"/>
    <property type="match status" value="1"/>
</dbReference>
<protein>
    <recommendedName>
        <fullName evidence="4">Anaphase-promoting complex subunit 4 WD40 domain-containing protein</fullName>
    </recommendedName>
</protein>
<evidence type="ECO:0008006" key="4">
    <source>
        <dbReference type="Google" id="ProtNLM"/>
    </source>
</evidence>
<evidence type="ECO:0000313" key="3">
    <source>
        <dbReference type="Proteomes" id="UP000183567"/>
    </source>
</evidence>
<name>A0A1J8PG10_9AGAM</name>
<dbReference type="PANTHER" id="PTHR19879:SF9">
    <property type="entry name" value="TRANSCRIPTION INITIATION FACTOR TFIID SUBUNIT 5"/>
    <property type="match status" value="1"/>
</dbReference>
<accession>A0A1J8PG10</accession>
<dbReference type="SMART" id="SM00320">
    <property type="entry name" value="WD40"/>
    <property type="match status" value="6"/>
</dbReference>
<reference evidence="2 3" key="1">
    <citation type="submission" date="2016-03" db="EMBL/GenBank/DDBJ databases">
        <title>Comparative genomics of the ectomycorrhizal sister species Rhizopogon vinicolor and Rhizopogon vesiculosus (Basidiomycota: Boletales) reveals a divergence of the mating type B locus.</title>
        <authorList>
            <person name="Mujic A.B."/>
            <person name="Kuo A."/>
            <person name="Tritt A."/>
            <person name="Lipzen A."/>
            <person name="Chen C."/>
            <person name="Johnson J."/>
            <person name="Sharma A."/>
            <person name="Barry K."/>
            <person name="Grigoriev I.V."/>
            <person name="Spatafora J.W."/>
        </authorList>
    </citation>
    <scope>NUCLEOTIDE SEQUENCE [LARGE SCALE GENOMIC DNA]</scope>
    <source>
        <strain evidence="2 3">AM-OR11-056</strain>
    </source>
</reference>
<proteinExistence type="predicted"/>
<dbReference type="Proteomes" id="UP000183567">
    <property type="component" value="Unassembled WGS sequence"/>
</dbReference>